<evidence type="ECO:0000313" key="2">
    <source>
        <dbReference type="EMBL" id="MBP2379091.1"/>
    </source>
</evidence>
<accession>A0ABS4WSQ7</accession>
<comment type="caution">
    <text evidence="2">The sequence shown here is derived from an EMBL/GenBank/DDBJ whole genome shotgun (WGS) entry which is preliminary data.</text>
</comment>
<gene>
    <name evidence="2" type="ORF">JOF42_002586</name>
</gene>
<feature type="transmembrane region" description="Helical" evidence="1">
    <location>
        <begin position="12"/>
        <end position="32"/>
    </location>
</feature>
<sequence length="347" mass="36792">MMQISDRPQRRLVRIAGWMFACATVVALAVIAVDWFSARTASVLIGPLDDQILLSAAVLIASVALVMGLVSVSSPTWMLPFKILGILGAAVAVLGAGFSTLWSVDVTMTTLTDDGCDTGYVVVERSLLMGSRGTVYRQDGPIVASPMARTSGNNAHQPFAAGDYGATVDGTALIVEYRPNPTGSRVTLELPVIADRRPSCGYANTSLSARPETSEPTEPVEVLTPTEVDAEIRRLLDDSFAATVGTPIDAAGAPLDASATTPDPVSCAEGPGMQRHVDIAFRTDDNARSVTQILGVWDDAGYESDRAMQDDIRYSETAPVARMTIRDTTSIDGLVRMTLTSACMSTE</sequence>
<dbReference type="EMBL" id="JAGIOA010000001">
    <property type="protein sequence ID" value="MBP2379091.1"/>
    <property type="molecule type" value="Genomic_DNA"/>
</dbReference>
<keyword evidence="1" id="KW-0472">Membrane</keyword>
<feature type="transmembrane region" description="Helical" evidence="1">
    <location>
        <begin position="52"/>
        <end position="72"/>
    </location>
</feature>
<reference evidence="2 3" key="1">
    <citation type="submission" date="2021-03" db="EMBL/GenBank/DDBJ databases">
        <title>Sequencing the genomes of 1000 actinobacteria strains.</title>
        <authorList>
            <person name="Klenk H.-P."/>
        </authorList>
    </citation>
    <scope>NUCLEOTIDE SEQUENCE [LARGE SCALE GENOMIC DNA]</scope>
    <source>
        <strain evidence="2 3">DSM 13468</strain>
    </source>
</reference>
<name>A0ABS4WSQ7_9MICO</name>
<dbReference type="Proteomes" id="UP000703720">
    <property type="component" value="Unassembled WGS sequence"/>
</dbReference>
<dbReference type="RefSeq" id="WP_210098214.1">
    <property type="nucleotide sequence ID" value="NZ_BAAAIO010000003.1"/>
</dbReference>
<keyword evidence="1" id="KW-0812">Transmembrane</keyword>
<proteinExistence type="predicted"/>
<evidence type="ECO:0000313" key="3">
    <source>
        <dbReference type="Proteomes" id="UP000703720"/>
    </source>
</evidence>
<protein>
    <submittedName>
        <fullName evidence="2">Uncharacterized protein</fullName>
    </submittedName>
</protein>
<organism evidence="2 3">
    <name type="scientific">Microbacterium phyllosphaerae</name>
    <dbReference type="NCBI Taxonomy" id="124798"/>
    <lineage>
        <taxon>Bacteria</taxon>
        <taxon>Bacillati</taxon>
        <taxon>Actinomycetota</taxon>
        <taxon>Actinomycetes</taxon>
        <taxon>Micrococcales</taxon>
        <taxon>Microbacteriaceae</taxon>
        <taxon>Microbacterium</taxon>
    </lineage>
</organism>
<keyword evidence="1" id="KW-1133">Transmembrane helix</keyword>
<keyword evidence="3" id="KW-1185">Reference proteome</keyword>
<feature type="transmembrane region" description="Helical" evidence="1">
    <location>
        <begin position="84"/>
        <end position="104"/>
    </location>
</feature>
<evidence type="ECO:0000256" key="1">
    <source>
        <dbReference type="SAM" id="Phobius"/>
    </source>
</evidence>